<dbReference type="RefSeq" id="WP_194501854.1">
    <property type="nucleotide sequence ID" value="NZ_JADIVZ010000001.1"/>
</dbReference>
<accession>A0A930UTP5</accession>
<keyword evidence="3" id="KW-1185">Reference proteome</keyword>
<dbReference type="AlphaFoldDB" id="A0A930UTP5"/>
<feature type="transmembrane region" description="Helical" evidence="1">
    <location>
        <begin position="66"/>
        <end position="88"/>
    </location>
</feature>
<dbReference type="EMBL" id="JADIVZ010000001">
    <property type="protein sequence ID" value="MBF4160653.1"/>
    <property type="molecule type" value="Genomic_DNA"/>
</dbReference>
<dbReference type="InterPro" id="IPR019051">
    <property type="entry name" value="Trp_biosyn_TM_oprn/chp"/>
</dbReference>
<feature type="transmembrane region" description="Helical" evidence="1">
    <location>
        <begin position="138"/>
        <end position="161"/>
    </location>
</feature>
<sequence length="207" mass="20389">MTGTSTGTGTAAWPSRARRAFVPCALAGLGGAAIAAVAGSKPVVEVGGDADAAATVRATLGAGDALSMPLVTSLALVVLAAWGVLLVARGRVRRLVATLAASAALGAGVAVVTGWLAARRTVDEAFASVSASGGSHPTPWLFVAAVGAVLSLAASAAAVRATPAWPEMGRRYDAPTGGSVSTARLPADDPTNLDLWKALDDGHDPTA</sequence>
<gene>
    <name evidence="2" type="ORF">ISG29_03060</name>
</gene>
<reference evidence="2" key="1">
    <citation type="submission" date="2020-11" db="EMBL/GenBank/DDBJ databases">
        <title>Nocardioides sp. CBS4Y-1, whole genome shotgun sequence.</title>
        <authorList>
            <person name="Tuo L."/>
        </authorList>
    </citation>
    <scope>NUCLEOTIDE SEQUENCE</scope>
    <source>
        <strain evidence="2">CBS4Y-1</strain>
    </source>
</reference>
<evidence type="ECO:0000256" key="1">
    <source>
        <dbReference type="SAM" id="Phobius"/>
    </source>
</evidence>
<evidence type="ECO:0000313" key="2">
    <source>
        <dbReference type="EMBL" id="MBF4160653.1"/>
    </source>
</evidence>
<dbReference type="Pfam" id="PF09534">
    <property type="entry name" value="Trp_oprn_chp"/>
    <property type="match status" value="1"/>
</dbReference>
<comment type="caution">
    <text evidence="2">The sequence shown here is derived from an EMBL/GenBank/DDBJ whole genome shotgun (WGS) entry which is preliminary data.</text>
</comment>
<organism evidence="2 3">
    <name type="scientific">Nocardioides acrostichi</name>
    <dbReference type="NCBI Taxonomy" id="2784339"/>
    <lineage>
        <taxon>Bacteria</taxon>
        <taxon>Bacillati</taxon>
        <taxon>Actinomycetota</taxon>
        <taxon>Actinomycetes</taxon>
        <taxon>Propionibacteriales</taxon>
        <taxon>Nocardioidaceae</taxon>
        <taxon>Nocardioides</taxon>
    </lineage>
</organism>
<name>A0A930UTP5_9ACTN</name>
<keyword evidence="1" id="KW-1133">Transmembrane helix</keyword>
<proteinExistence type="predicted"/>
<protein>
    <submittedName>
        <fullName evidence="2">Trp biosynthesis-associated membrane protein</fullName>
    </submittedName>
</protein>
<evidence type="ECO:0000313" key="3">
    <source>
        <dbReference type="Proteomes" id="UP000656804"/>
    </source>
</evidence>
<feature type="transmembrane region" description="Helical" evidence="1">
    <location>
        <begin position="20"/>
        <end position="39"/>
    </location>
</feature>
<feature type="transmembrane region" description="Helical" evidence="1">
    <location>
        <begin position="95"/>
        <end position="118"/>
    </location>
</feature>
<keyword evidence="1" id="KW-0812">Transmembrane</keyword>
<dbReference type="Proteomes" id="UP000656804">
    <property type="component" value="Unassembled WGS sequence"/>
</dbReference>
<keyword evidence="1" id="KW-0472">Membrane</keyword>